<feature type="transmembrane region" description="Helical" evidence="5">
    <location>
        <begin position="253"/>
        <end position="277"/>
    </location>
</feature>
<evidence type="ECO:0000256" key="3">
    <source>
        <dbReference type="ARBA" id="ARBA00022989"/>
    </source>
</evidence>
<evidence type="ECO:0000256" key="1">
    <source>
        <dbReference type="ARBA" id="ARBA00004141"/>
    </source>
</evidence>
<proteinExistence type="predicted"/>
<feature type="transmembrane region" description="Helical" evidence="5">
    <location>
        <begin position="62"/>
        <end position="81"/>
    </location>
</feature>
<dbReference type="OrthoDB" id="9759676at2"/>
<feature type="transmembrane region" description="Helical" evidence="5">
    <location>
        <begin position="102"/>
        <end position="120"/>
    </location>
</feature>
<keyword evidence="2 5" id="KW-0812">Transmembrane</keyword>
<dbReference type="EMBL" id="JQBT01000032">
    <property type="protein sequence ID" value="KRN79301.1"/>
    <property type="molecule type" value="Genomic_DNA"/>
</dbReference>
<dbReference type="InterPro" id="IPR053153">
    <property type="entry name" value="APC_K+_Transporter"/>
</dbReference>
<dbReference type="PANTHER" id="PTHR47704:SF1">
    <property type="entry name" value="POTASSIUM TRANSPORTER KIMA"/>
    <property type="match status" value="1"/>
</dbReference>
<keyword evidence="3 5" id="KW-1133">Transmembrane helix</keyword>
<keyword evidence="7" id="KW-1185">Reference proteome</keyword>
<dbReference type="PANTHER" id="PTHR47704">
    <property type="entry name" value="POTASSIUM TRANSPORTER KIMA"/>
    <property type="match status" value="1"/>
</dbReference>
<dbReference type="Proteomes" id="UP000051565">
    <property type="component" value="Unassembled WGS sequence"/>
</dbReference>
<dbReference type="AlphaFoldDB" id="A0A0R2JVD1"/>
<feature type="transmembrane region" description="Helical" evidence="5">
    <location>
        <begin position="167"/>
        <end position="193"/>
    </location>
</feature>
<feature type="transmembrane region" description="Helical" evidence="5">
    <location>
        <begin position="432"/>
        <end position="449"/>
    </location>
</feature>
<dbReference type="GeneID" id="61250614"/>
<dbReference type="STRING" id="53444.AYR59_07060"/>
<feature type="transmembrane region" description="Helical" evidence="5">
    <location>
        <begin position="408"/>
        <end position="426"/>
    </location>
</feature>
<dbReference type="Pfam" id="PF13520">
    <property type="entry name" value="AA_permease_2"/>
    <property type="match status" value="1"/>
</dbReference>
<sequence>MWRYLKRLIIGRPLKSDDESGQSLTKFSGLALLSSDALSSVAYGTEQITAVLITLSTAALMYQMWVALLVLVLLAAITLSYRQIIYAYPSGGGAYVVARTNWGEGAGLVAGGSLLVDYMLTVAVSTTSGTEAITSALPSLYNYQVPIAIFIVVFIMVLNLRGMKDSATFLVVPVYLFIFMIVFMIILGGYNILTGKITYHAYAPLNASVKGMTLLLFFKAFSSGSSSLTGVEAISNAVPNFKPPKRKNAANTLALMATILAVFFAGITFLSYYMGIIPGAKDTVLSQIGVGVFGHGFLYYVLQMATALILAVAANTGFSAFPILAYNMAKDKYLPHAYLDKGDRLGYSNGIISLAIGAIVLILIFNGKTNLLIPLYAVGVFVPFTLSQSGMIVHWLHHKEGFWPGKMLINFIGTIISIMLVVFLFALHFGDVWSYLIIMPLILYMFYRIHNHYMQVAKQLRVKNANSKAVIKNYDGSTVIVLVGNVTQMTHDAISYAKSIGDQVVAVHVAFNSDPEHEKRNEAKFKKEYPDIRFVSIHTSYRSLNDPVLRFCDVISRKDEEINYSTTVLVPQFVPKHHWQQVLHNQSGLRLRAALNSRQNIIVATYNFHLNN</sequence>
<dbReference type="InterPro" id="IPR002293">
    <property type="entry name" value="AA/rel_permease1"/>
</dbReference>
<gene>
    <name evidence="6" type="ORF">IV52_GL000710</name>
</gene>
<evidence type="ECO:0000313" key="6">
    <source>
        <dbReference type="EMBL" id="KRN79301.1"/>
    </source>
</evidence>
<keyword evidence="4 5" id="KW-0472">Membrane</keyword>
<evidence type="ECO:0000256" key="2">
    <source>
        <dbReference type="ARBA" id="ARBA00022692"/>
    </source>
</evidence>
<feature type="transmembrane region" description="Helical" evidence="5">
    <location>
        <begin position="345"/>
        <end position="365"/>
    </location>
</feature>
<name>A0A0R2JVD1_9LACO</name>
<dbReference type="RefSeq" id="WP_054646411.1">
    <property type="nucleotide sequence ID" value="NZ_FUXS01000001.1"/>
</dbReference>
<dbReference type="PATRIC" id="fig|1122148.6.peg.732"/>
<comment type="subcellular location">
    <subcellularLocation>
        <location evidence="1">Membrane</location>
        <topology evidence="1">Multi-pass membrane protein</topology>
    </subcellularLocation>
</comment>
<reference evidence="6 7" key="1">
    <citation type="journal article" date="2015" name="Genome Announc.">
        <title>Expanding the biotechnology potential of lactobacilli through comparative genomics of 213 strains and associated genera.</title>
        <authorList>
            <person name="Sun Z."/>
            <person name="Harris H.M."/>
            <person name="McCann A."/>
            <person name="Guo C."/>
            <person name="Argimon S."/>
            <person name="Zhang W."/>
            <person name="Yang X."/>
            <person name="Jeffery I.B."/>
            <person name="Cooney J.C."/>
            <person name="Kagawa T.F."/>
            <person name="Liu W."/>
            <person name="Song Y."/>
            <person name="Salvetti E."/>
            <person name="Wrobel A."/>
            <person name="Rasinkangas P."/>
            <person name="Parkhill J."/>
            <person name="Rea M.C."/>
            <person name="O'Sullivan O."/>
            <person name="Ritari J."/>
            <person name="Douillard F.P."/>
            <person name="Paul Ross R."/>
            <person name="Yang R."/>
            <person name="Briner A.E."/>
            <person name="Felis G.E."/>
            <person name="de Vos W.M."/>
            <person name="Barrangou R."/>
            <person name="Klaenhammer T.R."/>
            <person name="Caufield P.W."/>
            <person name="Cui Y."/>
            <person name="Zhang H."/>
            <person name="O'Toole P.W."/>
        </authorList>
    </citation>
    <scope>NUCLEOTIDE SEQUENCE [LARGE SCALE GENOMIC DNA]</scope>
    <source>
        <strain evidence="6 7">DSM 20690</strain>
    </source>
</reference>
<evidence type="ECO:0000256" key="5">
    <source>
        <dbReference type="SAM" id="Phobius"/>
    </source>
</evidence>
<accession>A0A0R2JVD1</accession>
<dbReference type="Gene3D" id="1.20.1740.10">
    <property type="entry name" value="Amino acid/polyamine transporter I"/>
    <property type="match status" value="1"/>
</dbReference>
<organism evidence="6 7">
    <name type="scientific">Fructilactobacillus lindneri DSM 20690 = JCM 11027</name>
    <dbReference type="NCBI Taxonomy" id="1122148"/>
    <lineage>
        <taxon>Bacteria</taxon>
        <taxon>Bacillati</taxon>
        <taxon>Bacillota</taxon>
        <taxon>Bacilli</taxon>
        <taxon>Lactobacillales</taxon>
        <taxon>Lactobacillaceae</taxon>
        <taxon>Fructilactobacillus</taxon>
    </lineage>
</organism>
<feature type="transmembrane region" description="Helical" evidence="5">
    <location>
        <begin position="371"/>
        <end position="396"/>
    </location>
</feature>
<feature type="transmembrane region" description="Helical" evidence="5">
    <location>
        <begin position="140"/>
        <end position="160"/>
    </location>
</feature>
<dbReference type="GO" id="GO:0016020">
    <property type="term" value="C:membrane"/>
    <property type="evidence" value="ECO:0007669"/>
    <property type="project" value="UniProtKB-SubCell"/>
</dbReference>
<dbReference type="GO" id="GO:0022857">
    <property type="term" value="F:transmembrane transporter activity"/>
    <property type="evidence" value="ECO:0007669"/>
    <property type="project" value="InterPro"/>
</dbReference>
<evidence type="ECO:0000256" key="4">
    <source>
        <dbReference type="ARBA" id="ARBA00023136"/>
    </source>
</evidence>
<protein>
    <submittedName>
        <fullName evidence="6">Amino acid permease</fullName>
    </submittedName>
</protein>
<feature type="transmembrane region" description="Helical" evidence="5">
    <location>
        <begin position="297"/>
        <end position="324"/>
    </location>
</feature>
<comment type="caution">
    <text evidence="6">The sequence shown here is derived from an EMBL/GenBank/DDBJ whole genome shotgun (WGS) entry which is preliminary data.</text>
</comment>
<evidence type="ECO:0000313" key="7">
    <source>
        <dbReference type="Proteomes" id="UP000051565"/>
    </source>
</evidence>